<evidence type="ECO:0000313" key="4">
    <source>
        <dbReference type="Proteomes" id="UP000320300"/>
    </source>
</evidence>
<evidence type="ECO:0000256" key="2">
    <source>
        <dbReference type="ARBA" id="ARBA00023002"/>
    </source>
</evidence>
<dbReference type="PANTHER" id="PTHR42760">
    <property type="entry name" value="SHORT-CHAIN DEHYDROGENASES/REDUCTASES FAMILY MEMBER"/>
    <property type="match status" value="1"/>
</dbReference>
<dbReference type="AlphaFoldDB" id="A0A521DTN0"/>
<dbReference type="InterPro" id="IPR020904">
    <property type="entry name" value="Sc_DH/Rdtase_CS"/>
</dbReference>
<evidence type="ECO:0000313" key="3">
    <source>
        <dbReference type="EMBL" id="SMO75076.1"/>
    </source>
</evidence>
<dbReference type="Pfam" id="PF13561">
    <property type="entry name" value="adh_short_C2"/>
    <property type="match status" value="1"/>
</dbReference>
<sequence>MSNSQKTNTRLDGKIALVTGGTKGIGKAIADRLADAGATIIVTARSQPADANQSYHFIAADLAKVGESDKLANEINEKFGKVDILINNIGGTSSPAGGFGTLTHEHWNNDLQLNLMAPVNLDRALLPKMLEAGEGVIIHISSINSQLPLWEANMPYGAAKAALDNYSKGLSNELASKGVRVLTVSPGPVKTGAMQAFLGDFANALGKTIDEATQVMMDKIGGIPMGKMAAPEDIAELVGFLVSPAAAYITGVNYIVDGGTIPVV</sequence>
<dbReference type="EMBL" id="FXTN01000006">
    <property type="protein sequence ID" value="SMO75076.1"/>
    <property type="molecule type" value="Genomic_DNA"/>
</dbReference>
<dbReference type="OrthoDB" id="9804774at2"/>
<dbReference type="InterPro" id="IPR036291">
    <property type="entry name" value="NAD(P)-bd_dom_sf"/>
</dbReference>
<proteinExistence type="inferred from homology"/>
<gene>
    <name evidence="3" type="ORF">SAMN06265348_106158</name>
</gene>
<name>A0A521DTN0_9SPHI</name>
<dbReference type="CDD" id="cd05233">
    <property type="entry name" value="SDR_c"/>
    <property type="match status" value="1"/>
</dbReference>
<dbReference type="PRINTS" id="PR00081">
    <property type="entry name" value="GDHRDH"/>
</dbReference>
<dbReference type="InterPro" id="IPR002347">
    <property type="entry name" value="SDR_fam"/>
</dbReference>
<dbReference type="PROSITE" id="PS00061">
    <property type="entry name" value="ADH_SHORT"/>
    <property type="match status" value="1"/>
</dbReference>
<protein>
    <submittedName>
        <fullName evidence="3">NAD(P)-dependent dehydrogenase, short-chain alcohol dehydrogenase family</fullName>
    </submittedName>
</protein>
<dbReference type="GO" id="GO:0016616">
    <property type="term" value="F:oxidoreductase activity, acting on the CH-OH group of donors, NAD or NADP as acceptor"/>
    <property type="evidence" value="ECO:0007669"/>
    <property type="project" value="TreeGrafter"/>
</dbReference>
<dbReference type="PANTHER" id="PTHR42760:SF133">
    <property type="entry name" value="3-OXOACYL-[ACYL-CARRIER-PROTEIN] REDUCTASE"/>
    <property type="match status" value="1"/>
</dbReference>
<dbReference type="PRINTS" id="PR00080">
    <property type="entry name" value="SDRFAMILY"/>
</dbReference>
<dbReference type="FunFam" id="3.40.50.720:FF:000084">
    <property type="entry name" value="Short-chain dehydrogenase reductase"/>
    <property type="match status" value="1"/>
</dbReference>
<organism evidence="3 4">
    <name type="scientific">Pedobacter westerhofensis</name>
    <dbReference type="NCBI Taxonomy" id="425512"/>
    <lineage>
        <taxon>Bacteria</taxon>
        <taxon>Pseudomonadati</taxon>
        <taxon>Bacteroidota</taxon>
        <taxon>Sphingobacteriia</taxon>
        <taxon>Sphingobacteriales</taxon>
        <taxon>Sphingobacteriaceae</taxon>
        <taxon>Pedobacter</taxon>
    </lineage>
</organism>
<dbReference type="RefSeq" id="WP_142528627.1">
    <property type="nucleotide sequence ID" value="NZ_CBCSJO010000006.1"/>
</dbReference>
<reference evidence="3 4" key="1">
    <citation type="submission" date="2017-05" db="EMBL/GenBank/DDBJ databases">
        <authorList>
            <person name="Varghese N."/>
            <person name="Submissions S."/>
        </authorList>
    </citation>
    <scope>NUCLEOTIDE SEQUENCE [LARGE SCALE GENOMIC DNA]</scope>
    <source>
        <strain evidence="3 4">DSM 19036</strain>
    </source>
</reference>
<dbReference type="SUPFAM" id="SSF51735">
    <property type="entry name" value="NAD(P)-binding Rossmann-fold domains"/>
    <property type="match status" value="1"/>
</dbReference>
<keyword evidence="4" id="KW-1185">Reference proteome</keyword>
<accession>A0A521DTN0</accession>
<evidence type="ECO:0000256" key="1">
    <source>
        <dbReference type="ARBA" id="ARBA00006484"/>
    </source>
</evidence>
<keyword evidence="2" id="KW-0560">Oxidoreductase</keyword>
<dbReference type="NCBIfam" id="NF005095">
    <property type="entry name" value="PRK06523.1"/>
    <property type="match status" value="1"/>
</dbReference>
<dbReference type="Proteomes" id="UP000320300">
    <property type="component" value="Unassembled WGS sequence"/>
</dbReference>
<comment type="similarity">
    <text evidence="1">Belongs to the short-chain dehydrogenases/reductases (SDR) family.</text>
</comment>
<dbReference type="Gene3D" id="3.40.50.720">
    <property type="entry name" value="NAD(P)-binding Rossmann-like Domain"/>
    <property type="match status" value="1"/>
</dbReference>